<evidence type="ECO:0000313" key="4">
    <source>
        <dbReference type="EMBL" id="MBB6343938.1"/>
    </source>
</evidence>
<dbReference type="InterPro" id="IPR009061">
    <property type="entry name" value="DNA-bd_dom_put_sf"/>
</dbReference>
<accession>A0A7X0EU12</accession>
<feature type="region of interest" description="Disordered" evidence="2">
    <location>
        <begin position="199"/>
        <end position="235"/>
    </location>
</feature>
<dbReference type="CDD" id="cd04780">
    <property type="entry name" value="HTH_MerR-like_sg5"/>
    <property type="match status" value="1"/>
</dbReference>
<dbReference type="PROSITE" id="PS50937">
    <property type="entry name" value="HTH_MERR_2"/>
    <property type="match status" value="1"/>
</dbReference>
<protein>
    <submittedName>
        <fullName evidence="4">DNA-binding transcriptional MerR regulator</fullName>
    </submittedName>
</protein>
<keyword evidence="5" id="KW-1185">Reference proteome</keyword>
<dbReference type="Proteomes" id="UP000583800">
    <property type="component" value="Unassembled WGS sequence"/>
</dbReference>
<feature type="domain" description="HTH merR-type" evidence="3">
    <location>
        <begin position="1"/>
        <end position="68"/>
    </location>
</feature>
<dbReference type="PANTHER" id="PTHR30204">
    <property type="entry name" value="REDOX-CYCLING DRUG-SENSING TRANSCRIPTIONAL ACTIVATOR SOXR"/>
    <property type="match status" value="1"/>
</dbReference>
<evidence type="ECO:0000259" key="3">
    <source>
        <dbReference type="PROSITE" id="PS50937"/>
    </source>
</evidence>
<dbReference type="SUPFAM" id="SSF46955">
    <property type="entry name" value="Putative DNA-binding domain"/>
    <property type="match status" value="1"/>
</dbReference>
<dbReference type="RefSeq" id="WP_185082133.1">
    <property type="nucleotide sequence ID" value="NZ_JACHJB010000001.1"/>
</dbReference>
<evidence type="ECO:0000313" key="5">
    <source>
        <dbReference type="Proteomes" id="UP000583800"/>
    </source>
</evidence>
<dbReference type="GO" id="GO:0003700">
    <property type="term" value="F:DNA-binding transcription factor activity"/>
    <property type="evidence" value="ECO:0007669"/>
    <property type="project" value="InterPro"/>
</dbReference>
<proteinExistence type="predicted"/>
<dbReference type="SMART" id="SM00422">
    <property type="entry name" value="HTH_MERR"/>
    <property type="match status" value="1"/>
</dbReference>
<sequence length="235" mass="25472">MADLTRETGVPVPTIKYYLREGLLPPGRPIGRNQAEYSQAHVRRLRLVRALVAYGGLSIAVIRDLVRHLDDPDVSGGDLLGAAQLTVTARHDPPPGPGRDRAERIIDDFMARHGWHDLERHPSRQTMIGLVTSLTELGREDMLDVLDDYAVAAEQIAEADLRIVGELRDRERVLEIVVLGTQLGDTIITSLRRLAQAHVAQRIHGPSPSGQSPSGSSPSGPAPCGPFPSAGTWSG</sequence>
<dbReference type="InterPro" id="IPR047057">
    <property type="entry name" value="MerR_fam"/>
</dbReference>
<reference evidence="4 5" key="1">
    <citation type="submission" date="2020-08" db="EMBL/GenBank/DDBJ databases">
        <title>Sequencing the genomes of 1000 actinobacteria strains.</title>
        <authorList>
            <person name="Klenk H.-P."/>
        </authorList>
    </citation>
    <scope>NUCLEOTIDE SEQUENCE [LARGE SCALE GENOMIC DNA]</scope>
    <source>
        <strain evidence="4 5">DSM 45913</strain>
    </source>
</reference>
<feature type="compositionally biased region" description="Low complexity" evidence="2">
    <location>
        <begin position="205"/>
        <end position="219"/>
    </location>
</feature>
<gene>
    <name evidence="4" type="ORF">FHU36_000447</name>
</gene>
<name>A0A7X0EU12_9ACTN</name>
<comment type="caution">
    <text evidence="4">The sequence shown here is derived from an EMBL/GenBank/DDBJ whole genome shotgun (WGS) entry which is preliminary data.</text>
</comment>
<dbReference type="Pfam" id="PF13411">
    <property type="entry name" value="MerR_1"/>
    <property type="match status" value="1"/>
</dbReference>
<evidence type="ECO:0000256" key="2">
    <source>
        <dbReference type="SAM" id="MobiDB-lite"/>
    </source>
</evidence>
<dbReference type="PANTHER" id="PTHR30204:SF98">
    <property type="entry name" value="HTH-TYPE TRANSCRIPTIONAL REGULATOR ADHR"/>
    <property type="match status" value="1"/>
</dbReference>
<dbReference type="InterPro" id="IPR000551">
    <property type="entry name" value="MerR-type_HTH_dom"/>
</dbReference>
<dbReference type="AlphaFoldDB" id="A0A7X0EU12"/>
<dbReference type="EMBL" id="JACHJB010000001">
    <property type="protein sequence ID" value="MBB6343938.1"/>
    <property type="molecule type" value="Genomic_DNA"/>
</dbReference>
<evidence type="ECO:0000256" key="1">
    <source>
        <dbReference type="ARBA" id="ARBA00023125"/>
    </source>
</evidence>
<keyword evidence="1 4" id="KW-0238">DNA-binding</keyword>
<organism evidence="4 5">
    <name type="scientific">Nonomuraea muscovyensis</name>
    <dbReference type="NCBI Taxonomy" id="1124761"/>
    <lineage>
        <taxon>Bacteria</taxon>
        <taxon>Bacillati</taxon>
        <taxon>Actinomycetota</taxon>
        <taxon>Actinomycetes</taxon>
        <taxon>Streptosporangiales</taxon>
        <taxon>Streptosporangiaceae</taxon>
        <taxon>Nonomuraea</taxon>
    </lineage>
</organism>
<dbReference type="Gene3D" id="1.10.1660.10">
    <property type="match status" value="1"/>
</dbReference>
<dbReference type="GO" id="GO:0003677">
    <property type="term" value="F:DNA binding"/>
    <property type="evidence" value="ECO:0007669"/>
    <property type="project" value="UniProtKB-KW"/>
</dbReference>